<evidence type="ECO:0000313" key="11">
    <source>
        <dbReference type="EMBL" id="KAD4586485.1"/>
    </source>
</evidence>
<evidence type="ECO:0000256" key="1">
    <source>
        <dbReference type="ARBA" id="ARBA00004906"/>
    </source>
</evidence>
<dbReference type="GO" id="GO:0042742">
    <property type="term" value="P:defense response to bacterium"/>
    <property type="evidence" value="ECO:0007669"/>
    <property type="project" value="TreeGrafter"/>
</dbReference>
<dbReference type="InterPro" id="IPR000210">
    <property type="entry name" value="BTB/POZ_dom"/>
</dbReference>
<dbReference type="Pfam" id="PF12796">
    <property type="entry name" value="Ank_2"/>
    <property type="match status" value="1"/>
</dbReference>
<evidence type="ECO:0000256" key="8">
    <source>
        <dbReference type="SAM" id="MobiDB-lite"/>
    </source>
</evidence>
<evidence type="ECO:0000313" key="12">
    <source>
        <dbReference type="Proteomes" id="UP000326396"/>
    </source>
</evidence>
<dbReference type="GO" id="GO:0016787">
    <property type="term" value="F:hydrolase activity"/>
    <property type="evidence" value="ECO:0007669"/>
    <property type="project" value="UniProtKB-KW"/>
</dbReference>
<evidence type="ECO:0000256" key="5">
    <source>
        <dbReference type="PROSITE-ProRule" id="PRU00023"/>
    </source>
</evidence>
<gene>
    <name evidence="11" type="ORF">E3N88_24086</name>
</gene>
<dbReference type="GO" id="GO:0009862">
    <property type="term" value="P:systemic acquired resistance, salicylic acid mediated signaling pathway"/>
    <property type="evidence" value="ECO:0007669"/>
    <property type="project" value="InterPro"/>
</dbReference>
<name>A0A5N6NHL9_9ASTR</name>
<dbReference type="OrthoDB" id="71307at2759"/>
<proteinExistence type="inferred from homology"/>
<keyword evidence="6" id="KW-0862">Zinc</keyword>
<dbReference type="Gene3D" id="3.30.710.10">
    <property type="entry name" value="Potassium Channel Kv1.1, Chain A"/>
    <property type="match status" value="1"/>
</dbReference>
<dbReference type="InterPro" id="IPR021094">
    <property type="entry name" value="NPR1/NIM1-like_C"/>
</dbReference>
<feature type="compositionally biased region" description="Basic and acidic residues" evidence="8">
    <location>
        <begin position="108"/>
        <end position="122"/>
    </location>
</feature>
<keyword evidence="6" id="KW-0863">Zinc-finger</keyword>
<organism evidence="11 12">
    <name type="scientific">Mikania micrantha</name>
    <name type="common">bitter vine</name>
    <dbReference type="NCBI Taxonomy" id="192012"/>
    <lineage>
        <taxon>Eukaryota</taxon>
        <taxon>Viridiplantae</taxon>
        <taxon>Streptophyta</taxon>
        <taxon>Embryophyta</taxon>
        <taxon>Tracheophyta</taxon>
        <taxon>Spermatophyta</taxon>
        <taxon>Magnoliopsida</taxon>
        <taxon>eudicotyledons</taxon>
        <taxon>Gunneridae</taxon>
        <taxon>Pentapetalae</taxon>
        <taxon>asterids</taxon>
        <taxon>campanulids</taxon>
        <taxon>Asterales</taxon>
        <taxon>Asteraceae</taxon>
        <taxon>Asteroideae</taxon>
        <taxon>Heliantheae alliance</taxon>
        <taxon>Eupatorieae</taxon>
        <taxon>Mikania</taxon>
    </lineage>
</organism>
<dbReference type="SUPFAM" id="SSF50630">
    <property type="entry name" value="Acid proteases"/>
    <property type="match status" value="1"/>
</dbReference>
<dbReference type="FunFam" id="1.25.40.20:FF:000123">
    <property type="entry name" value="regulatory protein NPR3-like"/>
    <property type="match status" value="1"/>
</dbReference>
<dbReference type="Pfam" id="PF00651">
    <property type="entry name" value="BTB"/>
    <property type="match status" value="1"/>
</dbReference>
<feature type="domain" description="C2HC NPR-type" evidence="10">
    <location>
        <begin position="645"/>
        <end position="659"/>
    </location>
</feature>
<feature type="domain" description="BTB" evidence="9">
    <location>
        <begin position="566"/>
        <end position="642"/>
    </location>
</feature>
<dbReference type="GO" id="GO:2000022">
    <property type="term" value="P:regulation of jasmonic acid mediated signaling pathway"/>
    <property type="evidence" value="ECO:0007669"/>
    <property type="project" value="InterPro"/>
</dbReference>
<dbReference type="PROSITE" id="PS52046">
    <property type="entry name" value="ZF_C2HC_NPR"/>
    <property type="match status" value="1"/>
</dbReference>
<dbReference type="InterPro" id="IPR057250">
    <property type="entry name" value="Znf_C2HC_NPR-type"/>
</dbReference>
<protein>
    <recommendedName>
        <fullName evidence="13">BTB domain-containing protein</fullName>
    </recommendedName>
</protein>
<keyword evidence="2" id="KW-0378">Hydrolase</keyword>
<dbReference type="Pfam" id="PF12313">
    <property type="entry name" value="NPR1_like_C"/>
    <property type="match status" value="1"/>
</dbReference>
<evidence type="ECO:0000259" key="10">
    <source>
        <dbReference type="PROSITE" id="PS52046"/>
    </source>
</evidence>
<dbReference type="Gene3D" id="2.40.70.10">
    <property type="entry name" value="Acid Proteases"/>
    <property type="match status" value="1"/>
</dbReference>
<comment type="caution">
    <text evidence="6">Lacks conserved residue(s) required for the propagation of feature annotation.</text>
</comment>
<dbReference type="PROSITE" id="PS50097">
    <property type="entry name" value="BTB"/>
    <property type="match status" value="1"/>
</dbReference>
<dbReference type="GO" id="GO:0008270">
    <property type="term" value="F:zinc ion binding"/>
    <property type="evidence" value="ECO:0007669"/>
    <property type="project" value="UniProtKB-KW"/>
</dbReference>
<dbReference type="CDD" id="cd18310">
    <property type="entry name" value="BTB_POZ_NPR_plant"/>
    <property type="match status" value="1"/>
</dbReference>
<feature type="compositionally biased region" description="Acidic residues" evidence="8">
    <location>
        <begin position="189"/>
        <end position="203"/>
    </location>
</feature>
<keyword evidence="12" id="KW-1185">Reference proteome</keyword>
<dbReference type="Proteomes" id="UP000326396">
    <property type="component" value="Linkage Group LG2"/>
</dbReference>
<comment type="pathway">
    <text evidence="1">Protein modification; protein ubiquitination.</text>
</comment>
<feature type="region of interest" description="Disordered" evidence="8">
    <location>
        <begin position="178"/>
        <end position="203"/>
    </location>
</feature>
<keyword evidence="3" id="KW-0611">Plant defense</keyword>
<evidence type="ECO:0008006" key="13">
    <source>
        <dbReference type="Google" id="ProtNLM"/>
    </source>
</evidence>
<dbReference type="Gene3D" id="1.25.40.20">
    <property type="entry name" value="Ankyrin repeat-containing domain"/>
    <property type="match status" value="1"/>
</dbReference>
<sequence>MNWVITAQTESYKQTIEAVDSIEVPAVGFSKSSGVGTTTQQTGITIKQNNFIIQAITNLLEEVKSVKEDVKELRQEFQKGKAPAVENEQLLEELNKKLETLTIGGEKLHKPKEYKTSRETGESSRQADQNNEDEESMMREMAAVAILEKFIDFDLLRSLHFMKPSLPVEIRREIYNRVGSDNNNSDQELKEEADDEKEDNSDDELWWLQSERNISEAEMPYPIMLSDEKKSEEVLTIQDDLLDMEPEVKLPEEQELCFHDWEHKQPEQKENCKICKSDIRQNIRGSCRICNLIICVLCSKAYYNKDIQPISKPQTVNQNELVHELMKQCLALQQEVYRLEEIIKDDMMILLERERKQIKETPDEEQKVTEETVAVSQYPLKERRNKLYNIIVYFKIPGVEEEFKISAIIDTGATSCCIDEDSVPKEAMEPSPWIVKYSGINSVQTTKKKLKEGVMKIENNSFRIPFTFCFPMKLGGGVQMLVGCNFIRSMGGGLRFEGSQVTFYKTVTTINTSYEAAAMGELELEEEEYIKLQEEYAAYNLGNLSEITNLEKLLYDSGSESGSNYSDADVVVEGVSVGIHRCILATRSKFFSDRFKEDEGCVEKDGKPKYVMSGLLPYGNVGYDAFLTFLSYVYTGKLKSSPLEVSTCVDDGCHHDACRPAINFVVELTYASSRRLLNFVDKALVEDVIPILVVAYQCQLQNVLPRCIERVARSNLDTISIEKELPFEVAQNIKSLHNTSKEEDEHTVESESALREKRIKSIHKALDCDDVELVKMILDESKITLDDACALHYAVMYCNQEVAKEILNLNCADVNLRNSRGYTVLHVAAMRKEPSIIVSILSKGARASDTTHDGQSAVSICRRRTRPKDYYVKTEHGQETNKDRICIDVLEREIKRNPMIGDVSVCSSAMADDLHMKLLYLENRVAFARLLFPSEAKLAMEIAHAQTTLEFPGLLASKGSNGNLREMDLNETPLVQNKRLLSRMEALSKTVETGRRYFPHCSEVLDKFMEDDLQDLFILENGTLEEQEIKRTRFVELKEDVQRAFTKDKAELHHGLPSSIYSIPAVRNGSKNKARRYS</sequence>
<dbReference type="InterPro" id="IPR002110">
    <property type="entry name" value="Ankyrin_rpt"/>
</dbReference>
<dbReference type="AlphaFoldDB" id="A0A5N6NHL9"/>
<keyword evidence="5" id="KW-0040">ANK repeat</keyword>
<dbReference type="SUPFAM" id="SSF48403">
    <property type="entry name" value="Ankyrin repeat"/>
    <property type="match status" value="1"/>
</dbReference>
<keyword evidence="6" id="KW-0479">Metal-binding</keyword>
<dbReference type="PANTHER" id="PTHR46475:SF2">
    <property type="entry name" value="REGULATORY PROTEIN NPR3"/>
    <property type="match status" value="1"/>
</dbReference>
<evidence type="ECO:0000259" key="9">
    <source>
        <dbReference type="PROSITE" id="PS50097"/>
    </source>
</evidence>
<keyword evidence="7" id="KW-0175">Coiled coil</keyword>
<dbReference type="Pfam" id="PF00077">
    <property type="entry name" value="RVP"/>
    <property type="match status" value="1"/>
</dbReference>
<dbReference type="InterPro" id="IPR018061">
    <property type="entry name" value="Retropepsins"/>
</dbReference>
<dbReference type="PANTHER" id="PTHR46475">
    <property type="entry name" value="REGULATORY PROTEIN NPR3"/>
    <property type="match status" value="1"/>
</dbReference>
<evidence type="ECO:0000256" key="2">
    <source>
        <dbReference type="ARBA" id="ARBA00022801"/>
    </source>
</evidence>
<feature type="repeat" description="ANK" evidence="5">
    <location>
        <begin position="820"/>
        <end position="852"/>
    </location>
</feature>
<dbReference type="EMBL" id="SZYD01000012">
    <property type="protein sequence ID" value="KAD4586485.1"/>
    <property type="molecule type" value="Genomic_DNA"/>
</dbReference>
<dbReference type="GO" id="GO:0050832">
    <property type="term" value="P:defense response to fungus"/>
    <property type="evidence" value="ECO:0007669"/>
    <property type="project" value="TreeGrafter"/>
</dbReference>
<dbReference type="GO" id="GO:2000031">
    <property type="term" value="P:regulation of salicylic acid mediated signaling pathway"/>
    <property type="evidence" value="ECO:0007669"/>
    <property type="project" value="InterPro"/>
</dbReference>
<feature type="coiled-coil region" evidence="7">
    <location>
        <begin position="515"/>
        <end position="542"/>
    </location>
</feature>
<dbReference type="PROSITE" id="PS50088">
    <property type="entry name" value="ANK_REPEAT"/>
    <property type="match status" value="1"/>
</dbReference>
<accession>A0A5N6NHL9</accession>
<evidence type="ECO:0000256" key="3">
    <source>
        <dbReference type="ARBA" id="ARBA00022821"/>
    </source>
</evidence>
<reference evidence="11 12" key="1">
    <citation type="submission" date="2019-05" db="EMBL/GenBank/DDBJ databases">
        <title>Mikania micrantha, genome provides insights into the molecular mechanism of rapid growth.</title>
        <authorList>
            <person name="Liu B."/>
        </authorList>
    </citation>
    <scope>NUCLEOTIDE SEQUENCE [LARGE SCALE GENOMIC DNA]</scope>
    <source>
        <strain evidence="11">NLD-2019</strain>
        <tissue evidence="11">Leaf</tissue>
    </source>
</reference>
<dbReference type="InterPro" id="IPR044292">
    <property type="entry name" value="NPR"/>
</dbReference>
<comment type="caution">
    <text evidence="11">The sequence shown here is derived from an EMBL/GenBank/DDBJ whole genome shotgun (WGS) entry which is preliminary data.</text>
</comment>
<dbReference type="SMART" id="SM00248">
    <property type="entry name" value="ANK"/>
    <property type="match status" value="3"/>
</dbReference>
<dbReference type="InterPro" id="IPR021109">
    <property type="entry name" value="Peptidase_aspartic_dom_sf"/>
</dbReference>
<dbReference type="SMART" id="SM00225">
    <property type="entry name" value="BTB"/>
    <property type="match status" value="1"/>
</dbReference>
<evidence type="ECO:0000256" key="6">
    <source>
        <dbReference type="PROSITE-ProRule" id="PRU01391"/>
    </source>
</evidence>
<evidence type="ECO:0000256" key="7">
    <source>
        <dbReference type="SAM" id="Coils"/>
    </source>
</evidence>
<evidence type="ECO:0000256" key="4">
    <source>
        <dbReference type="ARBA" id="ARBA00044947"/>
    </source>
</evidence>
<dbReference type="GO" id="GO:0005634">
    <property type="term" value="C:nucleus"/>
    <property type="evidence" value="ECO:0007669"/>
    <property type="project" value="TreeGrafter"/>
</dbReference>
<dbReference type="InterPro" id="IPR011333">
    <property type="entry name" value="SKP1/BTB/POZ_sf"/>
</dbReference>
<comment type="similarity">
    <text evidence="4">Belongs to the plant 'ANKYRIN-BTB/POZ' family. 'NPR1-like' subfamily.</text>
</comment>
<feature type="region of interest" description="Disordered" evidence="8">
    <location>
        <begin position="108"/>
        <end position="136"/>
    </location>
</feature>
<dbReference type="SUPFAM" id="SSF54695">
    <property type="entry name" value="POZ domain"/>
    <property type="match status" value="1"/>
</dbReference>
<dbReference type="InterPro" id="IPR036770">
    <property type="entry name" value="Ankyrin_rpt-contain_sf"/>
</dbReference>